<proteinExistence type="predicted"/>
<dbReference type="InterPro" id="IPR011990">
    <property type="entry name" value="TPR-like_helical_dom_sf"/>
</dbReference>
<sequence length="173" mass="19991">MDILYNVDELYLQALDELNYGETPKAMHYFNTIIGKDPDYARAYYQLGHLYFYEFKNYQTAGFYLKKCIELDPNFPDVYVHYLKLLITLKMQKSIQQTADKAITTPGVCHACIYEQLGAYAEQCLDLVTAEVHYQKAAALATDPDEADDLQKHIKRVSGKVKAKQKMVYSYND</sequence>
<dbReference type="Gene3D" id="1.25.40.10">
    <property type="entry name" value="Tetratricopeptide repeat domain"/>
    <property type="match status" value="1"/>
</dbReference>
<name>A0A929PXY5_9SPHI</name>
<dbReference type="AlphaFoldDB" id="A0A929PXY5"/>
<evidence type="ECO:0000313" key="1">
    <source>
        <dbReference type="EMBL" id="MBE9663619.1"/>
    </source>
</evidence>
<evidence type="ECO:0000313" key="2">
    <source>
        <dbReference type="Proteomes" id="UP000622475"/>
    </source>
</evidence>
<protein>
    <recommendedName>
        <fullName evidence="3">Tetratricopeptide repeat protein</fullName>
    </recommendedName>
</protein>
<accession>A0A929PXY5</accession>
<dbReference type="Pfam" id="PF13181">
    <property type="entry name" value="TPR_8"/>
    <property type="match status" value="1"/>
</dbReference>
<keyword evidence="2" id="KW-1185">Reference proteome</keyword>
<comment type="caution">
    <text evidence="1">The sequence shown here is derived from an EMBL/GenBank/DDBJ whole genome shotgun (WGS) entry which is preliminary data.</text>
</comment>
<evidence type="ECO:0008006" key="3">
    <source>
        <dbReference type="Google" id="ProtNLM"/>
    </source>
</evidence>
<dbReference type="SUPFAM" id="SSF48452">
    <property type="entry name" value="TPR-like"/>
    <property type="match status" value="1"/>
</dbReference>
<dbReference type="EMBL" id="JADFFL010000007">
    <property type="protein sequence ID" value="MBE9663619.1"/>
    <property type="molecule type" value="Genomic_DNA"/>
</dbReference>
<dbReference type="SMART" id="SM00028">
    <property type="entry name" value="TPR"/>
    <property type="match status" value="3"/>
</dbReference>
<reference evidence="1" key="1">
    <citation type="submission" date="2020-10" db="EMBL/GenBank/DDBJ databases">
        <title>Mucilaginibacter mali sp. nov., isolated from rhizosphere soil of apple orchard.</title>
        <authorList>
            <person name="Lee J.-S."/>
            <person name="Kim H.S."/>
            <person name="Kim J.-S."/>
        </authorList>
    </citation>
    <scope>NUCLEOTIDE SEQUENCE</scope>
    <source>
        <strain evidence="1">KCTC 22746</strain>
    </source>
</reference>
<dbReference type="RefSeq" id="WP_194112858.1">
    <property type="nucleotide sequence ID" value="NZ_JADFFL010000007.1"/>
</dbReference>
<gene>
    <name evidence="1" type="ORF">IRJ16_17155</name>
</gene>
<dbReference type="Proteomes" id="UP000622475">
    <property type="component" value="Unassembled WGS sequence"/>
</dbReference>
<organism evidence="1 2">
    <name type="scientific">Mucilaginibacter myungsuensis</name>
    <dbReference type="NCBI Taxonomy" id="649104"/>
    <lineage>
        <taxon>Bacteria</taxon>
        <taxon>Pseudomonadati</taxon>
        <taxon>Bacteroidota</taxon>
        <taxon>Sphingobacteriia</taxon>
        <taxon>Sphingobacteriales</taxon>
        <taxon>Sphingobacteriaceae</taxon>
        <taxon>Mucilaginibacter</taxon>
    </lineage>
</organism>
<dbReference type="InterPro" id="IPR019734">
    <property type="entry name" value="TPR_rpt"/>
</dbReference>